<accession>A0A1J1HLB8</accession>
<reference evidence="11 12" key="1">
    <citation type="submission" date="2015-04" db="EMBL/GenBank/DDBJ databases">
        <authorList>
            <person name="Syromyatnikov M.Y."/>
            <person name="Popov V.N."/>
        </authorList>
    </citation>
    <scope>NUCLEOTIDE SEQUENCE [LARGE SCALE GENOMIC DNA]</scope>
</reference>
<evidence type="ECO:0000256" key="1">
    <source>
        <dbReference type="ARBA" id="ARBA00004613"/>
    </source>
</evidence>
<protein>
    <recommendedName>
        <fullName evidence="3">Pro-corazonin</fullName>
    </recommendedName>
</protein>
<gene>
    <name evidence="11" type="primary">putative Pro-corazonin</name>
    <name evidence="11" type="ORF">CLUMA_CG002480</name>
</gene>
<dbReference type="AlphaFoldDB" id="A0A1J1HLB8"/>
<keyword evidence="5" id="KW-0165">Cleavage on pair of basic residues</keyword>
<dbReference type="GO" id="GO:0007218">
    <property type="term" value="P:neuropeptide signaling pathway"/>
    <property type="evidence" value="ECO:0007669"/>
    <property type="project" value="UniProtKB-KW"/>
</dbReference>
<feature type="chain" id="PRO_5013244193" description="Pro-corazonin" evidence="10">
    <location>
        <begin position="20"/>
        <end position="117"/>
    </location>
</feature>
<keyword evidence="7" id="KW-0027">Amidation</keyword>
<dbReference type="GO" id="GO:0045823">
    <property type="term" value="P:positive regulation of heart contraction"/>
    <property type="evidence" value="ECO:0007669"/>
    <property type="project" value="InterPro"/>
</dbReference>
<evidence type="ECO:0000256" key="5">
    <source>
        <dbReference type="ARBA" id="ARBA00022685"/>
    </source>
</evidence>
<dbReference type="OrthoDB" id="6436322at2759"/>
<dbReference type="GO" id="GO:0071858">
    <property type="term" value="F:corazonin receptor binding"/>
    <property type="evidence" value="ECO:0007669"/>
    <property type="project" value="InterPro"/>
</dbReference>
<comment type="subcellular location">
    <subcellularLocation>
        <location evidence="1">Secreted</location>
    </subcellularLocation>
</comment>
<sequence>MNKILLFALISFCGIVVNAQTFQYSRGWTNGKRSNLVVTDMPPPSRQMIQNSMPQVLTINDLNNRERLIQHIIKNPCDLRMALLSHNIQLNDDHMSPTANEIDDDVVDRFKRDLMNH</sequence>
<dbReference type="InterPro" id="IPR020190">
    <property type="entry name" value="Procorazonin"/>
</dbReference>
<organism evidence="11 12">
    <name type="scientific">Clunio marinus</name>
    <dbReference type="NCBI Taxonomy" id="568069"/>
    <lineage>
        <taxon>Eukaryota</taxon>
        <taxon>Metazoa</taxon>
        <taxon>Ecdysozoa</taxon>
        <taxon>Arthropoda</taxon>
        <taxon>Hexapoda</taxon>
        <taxon>Insecta</taxon>
        <taxon>Pterygota</taxon>
        <taxon>Neoptera</taxon>
        <taxon>Endopterygota</taxon>
        <taxon>Diptera</taxon>
        <taxon>Nematocera</taxon>
        <taxon>Chironomoidea</taxon>
        <taxon>Chironomidae</taxon>
        <taxon>Clunio</taxon>
    </lineage>
</organism>
<keyword evidence="12" id="KW-1185">Reference proteome</keyword>
<evidence type="ECO:0000256" key="8">
    <source>
        <dbReference type="ARBA" id="ARBA00023283"/>
    </source>
</evidence>
<dbReference type="Pfam" id="PF17308">
    <property type="entry name" value="Corazonin"/>
    <property type="match status" value="1"/>
</dbReference>
<proteinExistence type="inferred from homology"/>
<keyword evidence="8" id="KW-0873">Pyrrolidone carboxylic acid</keyword>
<keyword evidence="9" id="KW-0527">Neuropeptide</keyword>
<evidence type="ECO:0000256" key="4">
    <source>
        <dbReference type="ARBA" id="ARBA00022525"/>
    </source>
</evidence>
<dbReference type="EMBL" id="CVRI01000010">
    <property type="protein sequence ID" value="CRK88847.1"/>
    <property type="molecule type" value="Genomic_DNA"/>
</dbReference>
<evidence type="ECO:0000256" key="3">
    <source>
        <dbReference type="ARBA" id="ARBA00014144"/>
    </source>
</evidence>
<evidence type="ECO:0000256" key="9">
    <source>
        <dbReference type="ARBA" id="ARBA00023320"/>
    </source>
</evidence>
<evidence type="ECO:0000256" key="7">
    <source>
        <dbReference type="ARBA" id="ARBA00022815"/>
    </source>
</evidence>
<evidence type="ECO:0000313" key="11">
    <source>
        <dbReference type="EMBL" id="CRK88847.1"/>
    </source>
</evidence>
<keyword evidence="6 10" id="KW-0732">Signal</keyword>
<keyword evidence="4" id="KW-0964">Secreted</keyword>
<feature type="signal peptide" evidence="10">
    <location>
        <begin position="1"/>
        <end position="19"/>
    </location>
</feature>
<evidence type="ECO:0000256" key="10">
    <source>
        <dbReference type="SAM" id="SignalP"/>
    </source>
</evidence>
<name>A0A1J1HLB8_9DIPT</name>
<evidence type="ECO:0000313" key="12">
    <source>
        <dbReference type="Proteomes" id="UP000183832"/>
    </source>
</evidence>
<comment type="similarity">
    <text evidence="2">Belongs to the corazonin family.</text>
</comment>
<evidence type="ECO:0000256" key="2">
    <source>
        <dbReference type="ARBA" id="ARBA00009635"/>
    </source>
</evidence>
<dbReference type="Proteomes" id="UP000183832">
    <property type="component" value="Unassembled WGS sequence"/>
</dbReference>
<evidence type="ECO:0000256" key="6">
    <source>
        <dbReference type="ARBA" id="ARBA00022729"/>
    </source>
</evidence>
<dbReference type="GO" id="GO:0005576">
    <property type="term" value="C:extracellular region"/>
    <property type="evidence" value="ECO:0007669"/>
    <property type="project" value="UniProtKB-SubCell"/>
</dbReference>